<evidence type="ECO:0000256" key="7">
    <source>
        <dbReference type="ARBA" id="ARBA00023146"/>
    </source>
</evidence>
<dbReference type="GO" id="GO:0005524">
    <property type="term" value="F:ATP binding"/>
    <property type="evidence" value="ECO:0007669"/>
    <property type="project" value="UniProtKB-UniRule"/>
</dbReference>
<dbReference type="FunFam" id="1.10.730.10:FF:000002">
    <property type="entry name" value="Leucine--tRNA ligase"/>
    <property type="match status" value="1"/>
</dbReference>
<evidence type="ECO:0000313" key="15">
    <source>
        <dbReference type="EMBL" id="KZD12932.1"/>
    </source>
</evidence>
<evidence type="ECO:0000256" key="4">
    <source>
        <dbReference type="ARBA" id="ARBA00022741"/>
    </source>
</evidence>
<protein>
    <recommendedName>
        <fullName evidence="9">Leucine--tRNA ligase</fullName>
        <ecNumber evidence="9">6.1.1.4</ecNumber>
    </recommendedName>
    <alternativeName>
        <fullName evidence="9">Leucyl-tRNA synthetase</fullName>
        <shortName evidence="9">LeuRS</shortName>
    </alternativeName>
</protein>
<dbReference type="InterPro" id="IPR013155">
    <property type="entry name" value="M/V/L/I-tRNA-synth_anticd-bd"/>
</dbReference>
<dbReference type="GO" id="GO:0006429">
    <property type="term" value="P:leucyl-tRNA aminoacylation"/>
    <property type="evidence" value="ECO:0007669"/>
    <property type="project" value="UniProtKB-UniRule"/>
</dbReference>
<feature type="domain" description="Aminoacyl-tRNA synthetase class Ia" evidence="11">
    <location>
        <begin position="610"/>
        <end position="651"/>
    </location>
</feature>
<evidence type="ECO:0000313" key="16">
    <source>
        <dbReference type="Proteomes" id="UP000076400"/>
    </source>
</evidence>
<sequence>MARYNFKETEAKWQQVWAEKRCFNVEVDETKPKYYVLEMFPYPSGRIHMGHVRNYTLGDVVARYKKARGFNVLHPMGWDAFGLPAENAAIENKVHPAKWTYENIASMRTQLQGMGLSYDWEREIATCHPDYYRHEQRMFLDFHKAGLAYRKESWVNWDPVENTVLANEQVIDGRGWRSGALVEKKLLSQWFLKITDYAEELLQAIQTLERWPDRVRLMQHNWIGRSEGARVFFPIVGRDEKLEVFTTRHDTLFGASFCAISPNHPLAGALAANNAELTAFIAECNRIGTSEAAIETAEKKGFDTGLKAIHPLDPSWQVPIYVANFVLMEYGTGAIFGCPAHDQRDLDFARKYGLPVIPVVKPTDTDAVAIGDTAFPGEGVLFNSRFLDGLPVESAKTRMAEELRRLDAGQPTISYRLRDWGVSRQRYWGCPIPFIHCQDCGIVPVPEQDLPVELPEDVTFDAPGNPLDRHPTWKHVSCPECGKPATRETDTFDTFFESSWYFARFADARGAEAFDRNKADYWLSVDQYIGGIEHAVLHLLYSRFFMRALKKCGYTDVEEPFAGLLTQGMVCHETYKDENGKWLFPSQVAKDADGRSVSVEDGRPVTVGRSEKMSKSRKNVVDPVHIIDSYGADTARLFMLSDSPPERDLDWTDSGIDGAWRYLNRLHRLIGEPSFALPAPDAPRPDTLGDKAAAAEKALHKTIAGISEDLDKFHFNKAVARIREFSNLLETLDGKTDGEGWALRRGLETLVQLIGPMTPHLAEELWALLGHETLLAETAWPVADPALLVDDSVTVAIQVNGKLRGTIELPRDCAKEDAEQAALALPAVIQQLDGKAPRKVIVVPNRIVNVVG</sequence>
<proteinExistence type="inferred from homology"/>
<dbReference type="AlphaFoldDB" id="A0A154WHE6"/>
<dbReference type="EC" id="6.1.1.4" evidence="9"/>
<feature type="short sequence motif" description="'HIGH' region" evidence="9">
    <location>
        <begin position="41"/>
        <end position="51"/>
    </location>
</feature>
<comment type="caution">
    <text evidence="15">The sequence shown here is derived from an EMBL/GenBank/DDBJ whole genome shotgun (WGS) entry which is preliminary data.</text>
</comment>
<evidence type="ECO:0000259" key="12">
    <source>
        <dbReference type="Pfam" id="PF08264"/>
    </source>
</evidence>
<feature type="short sequence motif" description="'KMSKS' region" evidence="9">
    <location>
        <begin position="612"/>
        <end position="616"/>
    </location>
</feature>
<keyword evidence="6 9" id="KW-0648">Protein biosynthesis</keyword>
<accession>A0A154WHE6</accession>
<dbReference type="InterPro" id="IPR014729">
    <property type="entry name" value="Rossmann-like_a/b/a_fold"/>
</dbReference>
<dbReference type="Pfam" id="PF13603">
    <property type="entry name" value="tRNA-synt_1_2"/>
    <property type="match status" value="1"/>
</dbReference>
<dbReference type="Gene3D" id="1.10.730.10">
    <property type="entry name" value="Isoleucyl-tRNA Synthetase, Domain 1"/>
    <property type="match status" value="1"/>
</dbReference>
<dbReference type="Gene3D" id="3.10.20.590">
    <property type="match status" value="1"/>
</dbReference>
<dbReference type="PRINTS" id="PR00985">
    <property type="entry name" value="TRNASYNTHLEU"/>
</dbReference>
<reference evidence="15 16" key="1">
    <citation type="submission" date="2015-12" db="EMBL/GenBank/DDBJ databases">
        <title>Genome sequence of Oceanibaculum pacificum MCCC 1A02656.</title>
        <authorList>
            <person name="Lu L."/>
            <person name="Lai Q."/>
            <person name="Shao Z."/>
            <person name="Qian P."/>
        </authorList>
    </citation>
    <scope>NUCLEOTIDE SEQUENCE [LARGE SCALE GENOMIC DNA]</scope>
    <source>
        <strain evidence="15 16">MCCC 1A02656</strain>
    </source>
</reference>
<dbReference type="Proteomes" id="UP000076400">
    <property type="component" value="Unassembled WGS sequence"/>
</dbReference>
<dbReference type="EMBL" id="LPXN01000001">
    <property type="protein sequence ID" value="KZD12932.1"/>
    <property type="molecule type" value="Genomic_DNA"/>
</dbReference>
<keyword evidence="16" id="KW-1185">Reference proteome</keyword>
<feature type="domain" description="Leucyl-tRNA synthetase editing" evidence="14">
    <location>
        <begin position="220"/>
        <end position="403"/>
    </location>
</feature>
<keyword evidence="3 9" id="KW-0436">Ligase</keyword>
<feature type="domain" description="Methionyl/Leucyl tRNA synthetase" evidence="13">
    <location>
        <begin position="36"/>
        <end position="170"/>
    </location>
</feature>
<dbReference type="RefSeq" id="WP_067551298.1">
    <property type="nucleotide sequence ID" value="NZ_LPXN01000001.1"/>
</dbReference>
<dbReference type="PANTHER" id="PTHR43740:SF2">
    <property type="entry name" value="LEUCINE--TRNA LIGASE, MITOCHONDRIAL"/>
    <property type="match status" value="1"/>
</dbReference>
<gene>
    <name evidence="9" type="primary">leuS</name>
    <name evidence="15" type="ORF">AUP43_00420</name>
</gene>
<dbReference type="Gene3D" id="2.20.28.290">
    <property type="match status" value="1"/>
</dbReference>
<dbReference type="InterPro" id="IPR015413">
    <property type="entry name" value="Methionyl/Leucyl_tRNA_Synth"/>
</dbReference>
<dbReference type="InterPro" id="IPR025709">
    <property type="entry name" value="Leu_tRNA-synth_edit"/>
</dbReference>
<dbReference type="PANTHER" id="PTHR43740">
    <property type="entry name" value="LEUCYL-TRNA SYNTHETASE"/>
    <property type="match status" value="1"/>
</dbReference>
<keyword evidence="7 9" id="KW-0030">Aminoacyl-tRNA synthetase</keyword>
<keyword evidence="5 9" id="KW-0067">ATP-binding</keyword>
<dbReference type="SUPFAM" id="SSF52374">
    <property type="entry name" value="Nucleotidylyl transferase"/>
    <property type="match status" value="1"/>
</dbReference>
<evidence type="ECO:0000256" key="10">
    <source>
        <dbReference type="RuleBase" id="RU363035"/>
    </source>
</evidence>
<dbReference type="CDD" id="cd00812">
    <property type="entry name" value="LeuRS_core"/>
    <property type="match status" value="1"/>
</dbReference>
<keyword evidence="4 9" id="KW-0547">Nucleotide-binding</keyword>
<keyword evidence="2 9" id="KW-0963">Cytoplasm</keyword>
<feature type="domain" description="Methionyl/Valyl/Leucyl/Isoleucyl-tRNA synthetase anticodon-binding" evidence="12">
    <location>
        <begin position="697"/>
        <end position="812"/>
    </location>
</feature>
<dbReference type="InterPro" id="IPR002302">
    <property type="entry name" value="Leu-tRNA-ligase"/>
</dbReference>
<organism evidence="15 16">
    <name type="scientific">Oceanibaculum pacificum</name>
    <dbReference type="NCBI Taxonomy" id="580166"/>
    <lineage>
        <taxon>Bacteria</taxon>
        <taxon>Pseudomonadati</taxon>
        <taxon>Pseudomonadota</taxon>
        <taxon>Alphaproteobacteria</taxon>
        <taxon>Rhodospirillales</taxon>
        <taxon>Oceanibaculaceae</taxon>
        <taxon>Oceanibaculum</taxon>
    </lineage>
</organism>
<dbReference type="FunFam" id="3.10.20.590:FF:000001">
    <property type="entry name" value="Leucine--tRNA ligase"/>
    <property type="match status" value="1"/>
</dbReference>
<evidence type="ECO:0000256" key="2">
    <source>
        <dbReference type="ARBA" id="ARBA00022490"/>
    </source>
</evidence>
<dbReference type="Pfam" id="PF00133">
    <property type="entry name" value="tRNA-synt_1"/>
    <property type="match status" value="2"/>
</dbReference>
<evidence type="ECO:0000256" key="8">
    <source>
        <dbReference type="ARBA" id="ARBA00047469"/>
    </source>
</evidence>
<evidence type="ECO:0000256" key="9">
    <source>
        <dbReference type="HAMAP-Rule" id="MF_00049"/>
    </source>
</evidence>
<dbReference type="InterPro" id="IPR009008">
    <property type="entry name" value="Val/Leu/Ile-tRNA-synth_edit"/>
</dbReference>
<feature type="domain" description="Aminoacyl-tRNA synthetase class Ia" evidence="11">
    <location>
        <begin position="417"/>
        <end position="572"/>
    </location>
</feature>
<name>A0A154WHE6_9PROT</name>
<dbReference type="HAMAP" id="MF_00049_B">
    <property type="entry name" value="Leu_tRNA_synth_B"/>
    <property type="match status" value="1"/>
</dbReference>
<evidence type="ECO:0000259" key="13">
    <source>
        <dbReference type="Pfam" id="PF09334"/>
    </source>
</evidence>
<dbReference type="Pfam" id="PF09334">
    <property type="entry name" value="tRNA-synt_1g"/>
    <property type="match status" value="1"/>
</dbReference>
<dbReference type="CDD" id="cd07958">
    <property type="entry name" value="Anticodon_Ia_Leu_BEm"/>
    <property type="match status" value="1"/>
</dbReference>
<dbReference type="Pfam" id="PF08264">
    <property type="entry name" value="Anticodon_1"/>
    <property type="match status" value="1"/>
</dbReference>
<evidence type="ECO:0000256" key="3">
    <source>
        <dbReference type="ARBA" id="ARBA00022598"/>
    </source>
</evidence>
<comment type="catalytic activity">
    <reaction evidence="8 9">
        <text>tRNA(Leu) + L-leucine + ATP = L-leucyl-tRNA(Leu) + AMP + diphosphate</text>
        <dbReference type="Rhea" id="RHEA:11688"/>
        <dbReference type="Rhea" id="RHEA-COMP:9613"/>
        <dbReference type="Rhea" id="RHEA-COMP:9622"/>
        <dbReference type="ChEBI" id="CHEBI:30616"/>
        <dbReference type="ChEBI" id="CHEBI:33019"/>
        <dbReference type="ChEBI" id="CHEBI:57427"/>
        <dbReference type="ChEBI" id="CHEBI:78442"/>
        <dbReference type="ChEBI" id="CHEBI:78494"/>
        <dbReference type="ChEBI" id="CHEBI:456215"/>
        <dbReference type="EC" id="6.1.1.4"/>
    </reaction>
</comment>
<dbReference type="OrthoDB" id="9810365at2"/>
<comment type="similarity">
    <text evidence="1 9 10">Belongs to the class-I aminoacyl-tRNA synthetase family.</text>
</comment>
<dbReference type="NCBIfam" id="TIGR00396">
    <property type="entry name" value="leuS_bact"/>
    <property type="match status" value="1"/>
</dbReference>
<comment type="subcellular location">
    <subcellularLocation>
        <location evidence="9">Cytoplasm</location>
    </subcellularLocation>
</comment>
<evidence type="ECO:0000259" key="14">
    <source>
        <dbReference type="Pfam" id="PF13603"/>
    </source>
</evidence>
<dbReference type="InterPro" id="IPR001412">
    <property type="entry name" value="aa-tRNA-synth_I_CS"/>
</dbReference>
<evidence type="ECO:0000256" key="1">
    <source>
        <dbReference type="ARBA" id="ARBA00005594"/>
    </source>
</evidence>
<evidence type="ECO:0000256" key="5">
    <source>
        <dbReference type="ARBA" id="ARBA00022840"/>
    </source>
</evidence>
<evidence type="ECO:0000256" key="6">
    <source>
        <dbReference type="ARBA" id="ARBA00022917"/>
    </source>
</evidence>
<dbReference type="GO" id="GO:0005829">
    <property type="term" value="C:cytosol"/>
    <property type="evidence" value="ECO:0007669"/>
    <property type="project" value="TreeGrafter"/>
</dbReference>
<dbReference type="InterPro" id="IPR002300">
    <property type="entry name" value="aa-tRNA-synth_Ia"/>
</dbReference>
<dbReference type="SUPFAM" id="SSF50677">
    <property type="entry name" value="ValRS/IleRS/LeuRS editing domain"/>
    <property type="match status" value="1"/>
</dbReference>
<dbReference type="STRING" id="580166.AUP43_00420"/>
<dbReference type="SUPFAM" id="SSF47323">
    <property type="entry name" value="Anticodon-binding domain of a subclass of class I aminoacyl-tRNA synthetases"/>
    <property type="match status" value="1"/>
</dbReference>
<dbReference type="Gene3D" id="3.40.50.620">
    <property type="entry name" value="HUPs"/>
    <property type="match status" value="2"/>
</dbReference>
<dbReference type="GO" id="GO:0004823">
    <property type="term" value="F:leucine-tRNA ligase activity"/>
    <property type="evidence" value="ECO:0007669"/>
    <property type="project" value="UniProtKB-UniRule"/>
</dbReference>
<dbReference type="PROSITE" id="PS00178">
    <property type="entry name" value="AA_TRNA_LIGASE_I"/>
    <property type="match status" value="1"/>
</dbReference>
<dbReference type="InterPro" id="IPR009080">
    <property type="entry name" value="tRNAsynth_Ia_anticodon-bd"/>
</dbReference>
<dbReference type="GO" id="GO:0002161">
    <property type="term" value="F:aminoacyl-tRNA deacylase activity"/>
    <property type="evidence" value="ECO:0007669"/>
    <property type="project" value="InterPro"/>
</dbReference>
<feature type="binding site" evidence="9">
    <location>
        <position position="615"/>
    </location>
    <ligand>
        <name>ATP</name>
        <dbReference type="ChEBI" id="CHEBI:30616"/>
    </ligand>
</feature>
<evidence type="ECO:0000259" key="11">
    <source>
        <dbReference type="Pfam" id="PF00133"/>
    </source>
</evidence>